<feature type="transmembrane region" description="Helical" evidence="13">
    <location>
        <begin position="716"/>
        <end position="735"/>
    </location>
</feature>
<evidence type="ECO:0000256" key="6">
    <source>
        <dbReference type="ARBA" id="ARBA00022723"/>
    </source>
</evidence>
<name>A0ABP0ZDM9_9ROSI</name>
<feature type="transmembrane region" description="Helical" evidence="13">
    <location>
        <begin position="20"/>
        <end position="38"/>
    </location>
</feature>
<evidence type="ECO:0000256" key="9">
    <source>
        <dbReference type="ARBA" id="ARBA00022967"/>
    </source>
</evidence>
<evidence type="ECO:0000256" key="13">
    <source>
        <dbReference type="RuleBase" id="RU362081"/>
    </source>
</evidence>
<dbReference type="Proteomes" id="UP001642487">
    <property type="component" value="Chromosome 9"/>
</dbReference>
<keyword evidence="5 13" id="KW-0812">Transmembrane</keyword>
<evidence type="ECO:0000256" key="7">
    <source>
        <dbReference type="ARBA" id="ARBA00022741"/>
    </source>
</evidence>
<evidence type="ECO:0000256" key="3">
    <source>
        <dbReference type="ARBA" id="ARBA00006024"/>
    </source>
</evidence>
<keyword evidence="6 13" id="KW-0479">Metal-binding</keyword>
<dbReference type="PROSITE" id="PS01177">
    <property type="entry name" value="ANAPHYLATOXIN_1"/>
    <property type="match status" value="1"/>
</dbReference>
<dbReference type="InterPro" id="IPR023214">
    <property type="entry name" value="HAD_sf"/>
</dbReference>
<keyword evidence="4" id="KW-0964">Secreted</keyword>
<dbReference type="InterPro" id="IPR006121">
    <property type="entry name" value="HMA_dom"/>
</dbReference>
<dbReference type="PROSITE" id="PS00154">
    <property type="entry name" value="ATPASE_E1_E2"/>
    <property type="match status" value="1"/>
</dbReference>
<evidence type="ECO:0000256" key="10">
    <source>
        <dbReference type="ARBA" id="ARBA00022989"/>
    </source>
</evidence>
<dbReference type="InterPro" id="IPR036163">
    <property type="entry name" value="HMA_dom_sf"/>
</dbReference>
<dbReference type="Gene3D" id="3.40.50.1000">
    <property type="entry name" value="HAD superfamily/HAD-like"/>
    <property type="match status" value="1"/>
</dbReference>
<dbReference type="InterPro" id="IPR000020">
    <property type="entry name" value="Anaphylatoxin/fibulin"/>
</dbReference>
<dbReference type="PRINTS" id="PR00119">
    <property type="entry name" value="CATATPASE"/>
</dbReference>
<evidence type="ECO:0000313" key="17">
    <source>
        <dbReference type="Proteomes" id="UP001642487"/>
    </source>
</evidence>
<dbReference type="PANTHER" id="PTHR48085">
    <property type="entry name" value="CADMIUM/ZINC-TRANSPORTING ATPASE HMA2-RELATED"/>
    <property type="match status" value="1"/>
</dbReference>
<dbReference type="SUPFAM" id="SSF81653">
    <property type="entry name" value="Calcium ATPase, transduction domain A"/>
    <property type="match status" value="1"/>
</dbReference>
<dbReference type="InterPro" id="IPR001757">
    <property type="entry name" value="P_typ_ATPase"/>
</dbReference>
<dbReference type="PANTHER" id="PTHR48085:SF5">
    <property type="entry name" value="CADMIUM_ZINC-TRANSPORTING ATPASE HMA4-RELATED"/>
    <property type="match status" value="1"/>
</dbReference>
<comment type="similarity">
    <text evidence="3 13">Belongs to the cation transport ATPase (P-type) (TC 3.A.3) family. Type IB subfamily.</text>
</comment>
<dbReference type="InterPro" id="IPR027256">
    <property type="entry name" value="P-typ_ATPase_IB"/>
</dbReference>
<keyword evidence="12" id="KW-1015">Disulfide bond</keyword>
<keyword evidence="11 13" id="KW-0472">Membrane</keyword>
<dbReference type="SUPFAM" id="SSF56784">
    <property type="entry name" value="HAD-like"/>
    <property type="match status" value="1"/>
</dbReference>
<evidence type="ECO:0000256" key="1">
    <source>
        <dbReference type="ARBA" id="ARBA00004141"/>
    </source>
</evidence>
<dbReference type="SFLD" id="SFLDF00027">
    <property type="entry name" value="p-type_atpase"/>
    <property type="match status" value="1"/>
</dbReference>
<dbReference type="SUPFAM" id="SSF55008">
    <property type="entry name" value="HMA, heavy metal-associated domain"/>
    <property type="match status" value="1"/>
</dbReference>
<protein>
    <recommendedName>
        <fullName evidence="15">HMA domain-containing protein</fullName>
    </recommendedName>
</protein>
<evidence type="ECO:0000313" key="16">
    <source>
        <dbReference type="EMBL" id="CAK9329860.1"/>
    </source>
</evidence>
<dbReference type="PROSITE" id="PS50846">
    <property type="entry name" value="HMA_2"/>
    <property type="match status" value="1"/>
</dbReference>
<feature type="transmembrane region" description="Helical" evidence="13">
    <location>
        <begin position="155"/>
        <end position="172"/>
    </location>
</feature>
<dbReference type="Gene3D" id="2.70.150.10">
    <property type="entry name" value="Calcium-transporting ATPase, cytoplasmic transduction domain A"/>
    <property type="match status" value="1"/>
</dbReference>
<evidence type="ECO:0000256" key="4">
    <source>
        <dbReference type="ARBA" id="ARBA00022525"/>
    </source>
</evidence>
<feature type="domain" description="HMA" evidence="15">
    <location>
        <begin position="75"/>
        <end position="141"/>
    </location>
</feature>
<dbReference type="InterPro" id="IPR036412">
    <property type="entry name" value="HAD-like_sf"/>
</dbReference>
<evidence type="ECO:0000256" key="8">
    <source>
        <dbReference type="ARBA" id="ARBA00022840"/>
    </source>
</evidence>
<dbReference type="NCBIfam" id="TIGR01512">
    <property type="entry name" value="ATPase-IB2_Cd"/>
    <property type="match status" value="1"/>
</dbReference>
<evidence type="ECO:0000256" key="11">
    <source>
        <dbReference type="ARBA" id="ARBA00023136"/>
    </source>
</evidence>
<evidence type="ECO:0000256" key="14">
    <source>
        <dbReference type="SAM" id="MobiDB-lite"/>
    </source>
</evidence>
<feature type="compositionally biased region" description="Basic residues" evidence="14">
    <location>
        <begin position="896"/>
        <end position="907"/>
    </location>
</feature>
<keyword evidence="7 13" id="KW-0547">Nucleotide-binding</keyword>
<reference evidence="16 17" key="1">
    <citation type="submission" date="2024-03" db="EMBL/GenBank/DDBJ databases">
        <authorList>
            <person name="Gkanogiannis A."/>
            <person name="Becerra Lopez-Lavalle L."/>
        </authorList>
    </citation>
    <scope>NUCLEOTIDE SEQUENCE [LARGE SCALE GENOMIC DNA]</scope>
</reference>
<dbReference type="InterPro" id="IPR059000">
    <property type="entry name" value="ATPase_P-type_domA"/>
</dbReference>
<dbReference type="CDD" id="cd02079">
    <property type="entry name" value="P-type_ATPase_HM"/>
    <property type="match status" value="1"/>
</dbReference>
<feature type="compositionally biased region" description="Basic and acidic residues" evidence="14">
    <location>
        <begin position="1050"/>
        <end position="1071"/>
    </location>
</feature>
<accession>A0ABP0ZDM9</accession>
<feature type="transmembrane region" description="Helical" evidence="13">
    <location>
        <begin position="741"/>
        <end position="763"/>
    </location>
</feature>
<dbReference type="PROSITE" id="PS01229">
    <property type="entry name" value="COF_2"/>
    <property type="match status" value="1"/>
</dbReference>
<evidence type="ECO:0000256" key="5">
    <source>
        <dbReference type="ARBA" id="ARBA00022692"/>
    </source>
</evidence>
<dbReference type="Gene3D" id="3.30.70.100">
    <property type="match status" value="1"/>
</dbReference>
<dbReference type="SFLD" id="SFLDG00002">
    <property type="entry name" value="C1.7:_P-type_atpase_like"/>
    <property type="match status" value="1"/>
</dbReference>
<dbReference type="NCBIfam" id="TIGR01494">
    <property type="entry name" value="ATPase_P-type"/>
    <property type="match status" value="1"/>
</dbReference>
<dbReference type="Pfam" id="PF00702">
    <property type="entry name" value="Hydrolase"/>
    <property type="match status" value="1"/>
</dbReference>
<keyword evidence="8 13" id="KW-0067">ATP-binding</keyword>
<proteinExistence type="inferred from homology"/>
<dbReference type="SFLD" id="SFLDS00003">
    <property type="entry name" value="Haloacid_Dehalogenase"/>
    <property type="match status" value="1"/>
</dbReference>
<feature type="transmembrane region" description="Helical" evidence="13">
    <location>
        <begin position="178"/>
        <end position="195"/>
    </location>
</feature>
<feature type="region of interest" description="Disordered" evidence="14">
    <location>
        <begin position="891"/>
        <end position="910"/>
    </location>
</feature>
<keyword evidence="17" id="KW-1185">Reference proteome</keyword>
<dbReference type="SUPFAM" id="SSF81665">
    <property type="entry name" value="Calcium ATPase, transmembrane domain M"/>
    <property type="match status" value="1"/>
</dbReference>
<sequence length="1262" mass="136628">MYLISSLSSQWTSSIFHTKLLLFFISLFIAYFSLSFSLKHTKSHRRGGGNMAAGEEEVAAAAASGVAGKKGGGLQKSYFDVLGICCSSEIPVIENILKEIEGIKEIRVIVATRTVIVLHDNLLVSQTQIVKALNQARFEANVRAYGDQKDHRKKWPSPYAVASGMLLLLSLLKYVNPIFRWVALAAVAAGIWPIVLKSFAAVRHLRIDINILALIAVIGTIVLKDYLEAATIVFLFTIAEWLESRAAHKANAVMSSLLSIAPQKAVLADTGEVVGADEVKLGTLLAVKAGEDIPIDGIVVEGKCEVDEKTLTGESFPVPKQKNSTVWAGTINLNGYVTVKTTALAEDCVVAKMAKLVEEAQNNKSRTQRFIDKCAKFYTPAVIIISTCIVVTPIALRLPNHSHWFHLALVVLVSACPCALVLSTPVASFCALTKAATSGLLIKGGDYLETLGKIKIMAFDKTGTITRGEFMVTEFQVLDKDNISLDTLLYWVSSIESKSSHPMAAALIDHGRSLSVDPKPENVDDFQNFPGEGVHGRIDGKDIYIGNRKIATRANCATVPEIKDEAKDGRTVGYIFCGATAAGIFSLSDSCRTGAKEAMDELRSLGIKTAMLTGDCSAAALQAQKELGKALQTVHAELLPEDKTRLINDFKKEGPTAMIGDGLNDAPALATADIGISMGISGSALAIETGDVILMTNDIRKVPKAIRLARRANNKVIENVILSIAPRIAILGLAFGGHPLVWAAVLADVGACVLVILNSMLLLRGTDGPKGKKGGKFSATHCSSKHKCCDVSSHSDEYSGHTHDHGCDNHSFHSSRHRHRHHHHEHEDCTSLKKTHDGCLPQNHASKCVSRLKNSSLCKKSKLVDSSSKVDGSTGNVNLCEHDHGCNTDSSDSSSHSRRHHHHHHHHEHEDCGSLKKTHEGCLPQNCSSKCESGMKTSSSCKKSKLVESSSKVDDSAGSLKLCEHGHVHNDQPADHDHHAYSSCAHHVENKHCSPKITQEFCSFQKRASNSCEKIKCTSSAATLDGSAVILQLHESGCCSHNDQSAQHDHDIQTPKCDLDDSHSSSPEHHVGNGCSSQKNHEHCHQGSFDTSDFILESHENHRKNCSGRCKSKAISGCTDDECREKVEMIDDCAEANRHHKTKQHHCDTHLSLQNEGVHPHCEASNGDNNGAINNTVNIELEAHHSNPECPSTCNKASENNGTNNCKSCKRGSSQLKIGKSCAGLDKRKMGGCCKSYMKECCRKHGDIRMAVGGGLNEIIIE</sequence>
<keyword evidence="9" id="KW-1278">Translocase</keyword>
<feature type="transmembrane region" description="Helical" evidence="13">
    <location>
        <begin position="377"/>
        <end position="398"/>
    </location>
</feature>
<organism evidence="16 17">
    <name type="scientific">Citrullus colocynthis</name>
    <name type="common">colocynth</name>
    <dbReference type="NCBI Taxonomy" id="252529"/>
    <lineage>
        <taxon>Eukaryota</taxon>
        <taxon>Viridiplantae</taxon>
        <taxon>Streptophyta</taxon>
        <taxon>Embryophyta</taxon>
        <taxon>Tracheophyta</taxon>
        <taxon>Spermatophyta</taxon>
        <taxon>Magnoliopsida</taxon>
        <taxon>eudicotyledons</taxon>
        <taxon>Gunneridae</taxon>
        <taxon>Pentapetalae</taxon>
        <taxon>rosids</taxon>
        <taxon>fabids</taxon>
        <taxon>Cucurbitales</taxon>
        <taxon>Cucurbitaceae</taxon>
        <taxon>Benincaseae</taxon>
        <taxon>Citrullus</taxon>
    </lineage>
</organism>
<evidence type="ECO:0000256" key="12">
    <source>
        <dbReference type="ARBA" id="ARBA00023157"/>
    </source>
</evidence>
<evidence type="ECO:0000259" key="15">
    <source>
        <dbReference type="PROSITE" id="PS50846"/>
    </source>
</evidence>
<feature type="region of interest" description="Disordered" evidence="14">
    <location>
        <begin position="1050"/>
        <end position="1078"/>
    </location>
</feature>
<dbReference type="InterPro" id="IPR051014">
    <property type="entry name" value="Cation_Transport_ATPase_IB"/>
</dbReference>
<dbReference type="EMBL" id="OZ021743">
    <property type="protein sequence ID" value="CAK9329860.1"/>
    <property type="molecule type" value="Genomic_DNA"/>
</dbReference>
<dbReference type="Pfam" id="PF00122">
    <property type="entry name" value="E1-E2_ATPase"/>
    <property type="match status" value="1"/>
</dbReference>
<dbReference type="NCBIfam" id="TIGR01525">
    <property type="entry name" value="ATPase-IB_hvy"/>
    <property type="match status" value="1"/>
</dbReference>
<comment type="subcellular location">
    <subcellularLocation>
        <location evidence="1">Membrane</location>
        <topology evidence="1">Multi-pass membrane protein</topology>
    </subcellularLocation>
    <subcellularLocation>
        <location evidence="2">Secreted</location>
    </subcellularLocation>
</comment>
<dbReference type="InterPro" id="IPR008250">
    <property type="entry name" value="ATPase_P-typ_transduc_dom_A_sf"/>
</dbReference>
<evidence type="ECO:0000256" key="2">
    <source>
        <dbReference type="ARBA" id="ARBA00004613"/>
    </source>
</evidence>
<keyword evidence="10 13" id="KW-1133">Transmembrane helix</keyword>
<feature type="transmembrane region" description="Helical" evidence="13">
    <location>
        <begin position="404"/>
        <end position="432"/>
    </location>
</feature>
<dbReference type="InterPro" id="IPR023298">
    <property type="entry name" value="ATPase_P-typ_TM_dom_sf"/>
</dbReference>
<dbReference type="InterPro" id="IPR044492">
    <property type="entry name" value="P_typ_ATPase_HD_dom"/>
</dbReference>
<gene>
    <name evidence="16" type="ORF">CITCOLO1_LOCUS22340</name>
</gene>
<dbReference type="InterPro" id="IPR023299">
    <property type="entry name" value="ATPase_P-typ_cyto_dom_N"/>
</dbReference>
<dbReference type="InterPro" id="IPR018303">
    <property type="entry name" value="ATPase_P-typ_P_site"/>
</dbReference>
<dbReference type="Gene3D" id="3.40.1110.10">
    <property type="entry name" value="Calcium-transporting ATPase, cytoplasmic domain N"/>
    <property type="match status" value="1"/>
</dbReference>